<reference evidence="1 2" key="1">
    <citation type="journal article" date="2023" name="Sci. Data">
        <title>Genome assembly of the Korean intertidal mud-creeper Batillaria attramentaria.</title>
        <authorList>
            <person name="Patra A.K."/>
            <person name="Ho P.T."/>
            <person name="Jun S."/>
            <person name="Lee S.J."/>
            <person name="Kim Y."/>
            <person name="Won Y.J."/>
        </authorList>
    </citation>
    <scope>NUCLEOTIDE SEQUENCE [LARGE SCALE GENOMIC DNA]</scope>
    <source>
        <strain evidence="1">Wonlab-2016</strain>
    </source>
</reference>
<proteinExistence type="predicted"/>
<comment type="caution">
    <text evidence="1">The sequence shown here is derived from an EMBL/GenBank/DDBJ whole genome shotgun (WGS) entry which is preliminary data.</text>
</comment>
<dbReference type="AlphaFoldDB" id="A0ABD0M1N3"/>
<name>A0ABD0M1N3_9CAEN</name>
<evidence type="ECO:0000313" key="2">
    <source>
        <dbReference type="Proteomes" id="UP001519460"/>
    </source>
</evidence>
<organism evidence="1 2">
    <name type="scientific">Batillaria attramentaria</name>
    <dbReference type="NCBI Taxonomy" id="370345"/>
    <lineage>
        <taxon>Eukaryota</taxon>
        <taxon>Metazoa</taxon>
        <taxon>Spiralia</taxon>
        <taxon>Lophotrochozoa</taxon>
        <taxon>Mollusca</taxon>
        <taxon>Gastropoda</taxon>
        <taxon>Caenogastropoda</taxon>
        <taxon>Sorbeoconcha</taxon>
        <taxon>Cerithioidea</taxon>
        <taxon>Batillariidae</taxon>
        <taxon>Batillaria</taxon>
    </lineage>
</organism>
<dbReference type="EMBL" id="JACVVK020000009">
    <property type="protein sequence ID" value="KAK7505622.1"/>
    <property type="molecule type" value="Genomic_DNA"/>
</dbReference>
<dbReference type="Proteomes" id="UP001519460">
    <property type="component" value="Unassembled WGS sequence"/>
</dbReference>
<evidence type="ECO:0000313" key="1">
    <source>
        <dbReference type="EMBL" id="KAK7505622.1"/>
    </source>
</evidence>
<keyword evidence="2" id="KW-1185">Reference proteome</keyword>
<accession>A0ABD0M1N3</accession>
<sequence>MFLHAFQDLPYSLALEYLSSANTHPPGATAKNFLARSRWDLCVSPSHRAEEKGDNRGLYHRIYLPVRLREAFKQTPVRRRIFDGKFVFGPEIPLPFRAPSSLICPKGGRPSVGEVLRYFAEKYVV</sequence>
<gene>
    <name evidence="1" type="ORF">BaRGS_00002893</name>
</gene>
<protein>
    <submittedName>
        <fullName evidence="1">Uncharacterized protein</fullName>
    </submittedName>
</protein>